<comment type="caution">
    <text evidence="1">The sequence shown here is derived from an EMBL/GenBank/DDBJ whole genome shotgun (WGS) entry which is preliminary data.</text>
</comment>
<dbReference type="AlphaFoldDB" id="A0A7W7KEZ4"/>
<name>A0A7W7KEZ4_PSENT</name>
<protein>
    <submittedName>
        <fullName evidence="1">Uncharacterized protein</fullName>
    </submittedName>
</protein>
<accession>A0A7W7KEZ4</accession>
<dbReference type="EMBL" id="JACHLI010000001">
    <property type="protein sequence ID" value="MBB4861285.1"/>
    <property type="molecule type" value="Genomic_DNA"/>
</dbReference>
<dbReference type="Proteomes" id="UP000566995">
    <property type="component" value="Unassembled WGS sequence"/>
</dbReference>
<evidence type="ECO:0000313" key="1">
    <source>
        <dbReference type="EMBL" id="MBB4861285.1"/>
    </source>
</evidence>
<evidence type="ECO:0000313" key="2">
    <source>
        <dbReference type="Proteomes" id="UP000566995"/>
    </source>
</evidence>
<organism evidence="1 2">
    <name type="scientific">Pseudomonas nitroreducens</name>
    <dbReference type="NCBI Taxonomy" id="46680"/>
    <lineage>
        <taxon>Bacteria</taxon>
        <taxon>Pseudomonadati</taxon>
        <taxon>Pseudomonadota</taxon>
        <taxon>Gammaproteobacteria</taxon>
        <taxon>Pseudomonadales</taxon>
        <taxon>Pseudomonadaceae</taxon>
        <taxon>Pseudomonas</taxon>
    </lineage>
</organism>
<sequence>MTTHANYQDELLKFVAMTSRQIHNIFSLKPGSLSNEELVFSLEYICGLKIDEIWERTGRISLELLSEIVVLPPEQKTLATVIKAAKAHEAGLMSNRAVNEVADRQFNYSPILMEHIEQFRKERMRMATKKLALLGCEITVRTGKLLVALRQHRSEPGPKTAQAVKVASKNLKTSLLGAHTQARLGVSWALRAGFSCKSATVCFQRLYVTAMRKLQPKLEKLDDYMASNGIQSDLSEGIGRRLRVLAKELMKAHANDELFSGRIARPKTHNQEVALEI</sequence>
<reference evidence="1 2" key="1">
    <citation type="submission" date="2020-08" db="EMBL/GenBank/DDBJ databases">
        <title>Functional genomics of gut bacteria from endangered species of beetles.</title>
        <authorList>
            <person name="Carlos-Shanley C."/>
        </authorList>
    </citation>
    <scope>NUCLEOTIDE SEQUENCE [LARGE SCALE GENOMIC DNA]</scope>
    <source>
        <strain evidence="1 2">S00179</strain>
    </source>
</reference>
<gene>
    <name evidence="1" type="ORF">HNP46_000096</name>
</gene>
<dbReference type="RefSeq" id="WP_184585557.1">
    <property type="nucleotide sequence ID" value="NZ_JACHLI010000001.1"/>
</dbReference>
<proteinExistence type="predicted"/>